<dbReference type="RefSeq" id="WP_134365530.1">
    <property type="nucleotide sequence ID" value="NZ_SOFY01000062.1"/>
</dbReference>
<dbReference type="PANTHER" id="PTHR14136">
    <property type="entry name" value="BTB_POZ DOMAIN-CONTAINING PROTEIN KCTD9"/>
    <property type="match status" value="1"/>
</dbReference>
<keyword evidence="1" id="KW-1133">Transmembrane helix</keyword>
<reference evidence="2 3" key="1">
    <citation type="submission" date="2019-03" db="EMBL/GenBank/DDBJ databases">
        <title>Genomics of glacier-inhabiting Cryobacterium strains.</title>
        <authorList>
            <person name="Liu Q."/>
            <person name="Xin Y.-H."/>
        </authorList>
    </citation>
    <scope>NUCLEOTIDE SEQUENCE [LARGE SCALE GENOMIC DNA]</scope>
    <source>
        <strain evidence="3">TMT1-22</strain>
    </source>
</reference>
<gene>
    <name evidence="2" type="ORF">E3O49_11440</name>
</gene>
<dbReference type="Gene3D" id="2.160.20.80">
    <property type="entry name" value="E3 ubiquitin-protein ligase SopA"/>
    <property type="match status" value="1"/>
</dbReference>
<dbReference type="EMBL" id="SOFY01000062">
    <property type="protein sequence ID" value="TFC44682.1"/>
    <property type="molecule type" value="Genomic_DNA"/>
</dbReference>
<proteinExistence type="predicted"/>
<feature type="transmembrane region" description="Helical" evidence="1">
    <location>
        <begin position="29"/>
        <end position="48"/>
    </location>
</feature>
<accession>A0AAQ2C556</accession>
<dbReference type="PANTHER" id="PTHR14136:SF17">
    <property type="entry name" value="BTB_POZ DOMAIN-CONTAINING PROTEIN KCTD9"/>
    <property type="match status" value="1"/>
</dbReference>
<keyword evidence="1" id="KW-0472">Membrane</keyword>
<sequence length="269" mass="28911">MKASDSQQSVTAKGVRGVLASPPWLVRDVVVALVVGIAAGVISGLLTTEAQRDIDDQRSDRERAAAETLAGQSYRLENLRFVRDRSSDDARGRPYNGLDLQGMELSGLSLTGADFRNANLNAAAFRDSDLRGADFAYSDIGGTDFFGAKLTGAAFVRTEFDRKHGPALTFFAATLVHAKLMEMKIVDVDHADLTEAMLYGSDLTEASFIDTNLTGVCYDVGTTWPKDFNPPPTGDPKACGRGHVTDFFAARGTAIPDEYLGPGSDFDTE</sequence>
<dbReference type="Proteomes" id="UP000297403">
    <property type="component" value="Unassembled WGS sequence"/>
</dbReference>
<evidence type="ECO:0000313" key="3">
    <source>
        <dbReference type="Proteomes" id="UP000297403"/>
    </source>
</evidence>
<protein>
    <submittedName>
        <fullName evidence="2">Pentapeptide repeat-containing protein</fullName>
    </submittedName>
</protein>
<keyword evidence="1" id="KW-0812">Transmembrane</keyword>
<dbReference type="InterPro" id="IPR001646">
    <property type="entry name" value="5peptide_repeat"/>
</dbReference>
<evidence type="ECO:0000313" key="2">
    <source>
        <dbReference type="EMBL" id="TFC44682.1"/>
    </source>
</evidence>
<dbReference type="InterPro" id="IPR051082">
    <property type="entry name" value="Pentapeptide-BTB/POZ_domain"/>
</dbReference>
<dbReference type="AlphaFoldDB" id="A0AAQ2C556"/>
<dbReference type="SUPFAM" id="SSF141571">
    <property type="entry name" value="Pentapeptide repeat-like"/>
    <property type="match status" value="1"/>
</dbReference>
<dbReference type="Pfam" id="PF00805">
    <property type="entry name" value="Pentapeptide"/>
    <property type="match status" value="2"/>
</dbReference>
<keyword evidence="3" id="KW-1185">Reference proteome</keyword>
<name>A0AAQ2C556_9MICO</name>
<organism evidence="2 3">
    <name type="scientific">Cryobacterium shii</name>
    <dbReference type="NCBI Taxonomy" id="1259235"/>
    <lineage>
        <taxon>Bacteria</taxon>
        <taxon>Bacillati</taxon>
        <taxon>Actinomycetota</taxon>
        <taxon>Actinomycetes</taxon>
        <taxon>Micrococcales</taxon>
        <taxon>Microbacteriaceae</taxon>
        <taxon>Cryobacterium</taxon>
    </lineage>
</organism>
<comment type="caution">
    <text evidence="2">The sequence shown here is derived from an EMBL/GenBank/DDBJ whole genome shotgun (WGS) entry which is preliminary data.</text>
</comment>
<evidence type="ECO:0000256" key="1">
    <source>
        <dbReference type="SAM" id="Phobius"/>
    </source>
</evidence>